<evidence type="ECO:0000256" key="4">
    <source>
        <dbReference type="ARBA" id="ARBA00022989"/>
    </source>
</evidence>
<accession>A0A849VFH7</accession>
<reference evidence="7 8" key="1">
    <citation type="submission" date="2020-04" db="EMBL/GenBank/DDBJ databases">
        <title>Pseudoalteromonas caenipelagi sp. nov., isolated from a tidal flat.</title>
        <authorList>
            <person name="Park S."/>
            <person name="Yoon J.-H."/>
        </authorList>
    </citation>
    <scope>NUCLEOTIDE SEQUENCE [LARGE SCALE GENOMIC DNA]</scope>
    <source>
        <strain evidence="7 8">JBTF-M23</strain>
    </source>
</reference>
<feature type="transmembrane region" description="Helical" evidence="6">
    <location>
        <begin position="177"/>
        <end position="195"/>
    </location>
</feature>
<organism evidence="7 8">
    <name type="scientific">Pseudoalteromonas caenipelagi</name>
    <dbReference type="NCBI Taxonomy" id="2726988"/>
    <lineage>
        <taxon>Bacteria</taxon>
        <taxon>Pseudomonadati</taxon>
        <taxon>Pseudomonadota</taxon>
        <taxon>Gammaproteobacteria</taxon>
        <taxon>Alteromonadales</taxon>
        <taxon>Pseudoalteromonadaceae</taxon>
        <taxon>Pseudoalteromonas</taxon>
    </lineage>
</organism>
<dbReference type="GO" id="GO:0033228">
    <property type="term" value="P:cysteine export across plasma membrane"/>
    <property type="evidence" value="ECO:0007669"/>
    <property type="project" value="TreeGrafter"/>
</dbReference>
<dbReference type="PANTHER" id="PTHR30086">
    <property type="entry name" value="ARGININE EXPORTER PROTEIN ARGO"/>
    <property type="match status" value="1"/>
</dbReference>
<gene>
    <name evidence="7" type="ORF">HG263_16660</name>
</gene>
<evidence type="ECO:0000256" key="2">
    <source>
        <dbReference type="ARBA" id="ARBA00022475"/>
    </source>
</evidence>
<dbReference type="PANTHER" id="PTHR30086:SF20">
    <property type="entry name" value="ARGININE EXPORTER PROTEIN ARGO-RELATED"/>
    <property type="match status" value="1"/>
</dbReference>
<keyword evidence="8" id="KW-1185">Reference proteome</keyword>
<keyword evidence="4 6" id="KW-1133">Transmembrane helix</keyword>
<comment type="caution">
    <text evidence="7">The sequence shown here is derived from an EMBL/GenBank/DDBJ whole genome shotgun (WGS) entry which is preliminary data.</text>
</comment>
<dbReference type="AlphaFoldDB" id="A0A849VFH7"/>
<evidence type="ECO:0000313" key="8">
    <source>
        <dbReference type="Proteomes" id="UP000586305"/>
    </source>
</evidence>
<feature type="transmembrane region" description="Helical" evidence="6">
    <location>
        <begin position="42"/>
        <end position="64"/>
    </location>
</feature>
<dbReference type="RefSeq" id="WP_171627221.1">
    <property type="nucleotide sequence ID" value="NZ_JABBPG010000008.1"/>
</dbReference>
<evidence type="ECO:0000256" key="5">
    <source>
        <dbReference type="ARBA" id="ARBA00023136"/>
    </source>
</evidence>
<dbReference type="InterPro" id="IPR001123">
    <property type="entry name" value="LeuE-type"/>
</dbReference>
<dbReference type="EMBL" id="JABBPG010000008">
    <property type="protein sequence ID" value="NOU52162.1"/>
    <property type="molecule type" value="Genomic_DNA"/>
</dbReference>
<protein>
    <submittedName>
        <fullName evidence="7">LysE family translocator</fullName>
    </submittedName>
</protein>
<dbReference type="Proteomes" id="UP000586305">
    <property type="component" value="Unassembled WGS sequence"/>
</dbReference>
<comment type="subcellular location">
    <subcellularLocation>
        <location evidence="1">Cell membrane</location>
        <topology evidence="1">Multi-pass membrane protein</topology>
    </subcellularLocation>
</comment>
<proteinExistence type="predicted"/>
<feature type="transmembrane region" description="Helical" evidence="6">
    <location>
        <begin position="71"/>
        <end position="89"/>
    </location>
</feature>
<evidence type="ECO:0000256" key="6">
    <source>
        <dbReference type="SAM" id="Phobius"/>
    </source>
</evidence>
<keyword evidence="2" id="KW-1003">Cell membrane</keyword>
<keyword evidence="3 6" id="KW-0812">Transmembrane</keyword>
<evidence type="ECO:0000256" key="1">
    <source>
        <dbReference type="ARBA" id="ARBA00004651"/>
    </source>
</evidence>
<evidence type="ECO:0000313" key="7">
    <source>
        <dbReference type="EMBL" id="NOU52162.1"/>
    </source>
</evidence>
<sequence length="196" mass="20281">MELIISLVLTTTLLLGSPGPAPLALAGVGASFGFKRGTGFLAGILAGLLVVITLVAAGLGTLFSAYPSVKLLCQLAAGGYLIFVAYKIATAEGGIANQTGQAPVFRDGFILNLINPKAYAAFLAIFANNMLQTQSPLMSAIMTGAVCFMVAVIVDTLWMAAGAKLRPLFAKPKQAKWLRLFFACALAGSVVIALVD</sequence>
<dbReference type="GO" id="GO:0005886">
    <property type="term" value="C:plasma membrane"/>
    <property type="evidence" value="ECO:0007669"/>
    <property type="project" value="UniProtKB-SubCell"/>
</dbReference>
<dbReference type="Pfam" id="PF01810">
    <property type="entry name" value="LysE"/>
    <property type="match status" value="1"/>
</dbReference>
<dbReference type="GO" id="GO:0015171">
    <property type="term" value="F:amino acid transmembrane transporter activity"/>
    <property type="evidence" value="ECO:0007669"/>
    <property type="project" value="TreeGrafter"/>
</dbReference>
<feature type="transmembrane region" description="Helical" evidence="6">
    <location>
        <begin position="109"/>
        <end position="128"/>
    </location>
</feature>
<keyword evidence="5 6" id="KW-0472">Membrane</keyword>
<feature type="transmembrane region" description="Helical" evidence="6">
    <location>
        <begin position="140"/>
        <end position="161"/>
    </location>
</feature>
<evidence type="ECO:0000256" key="3">
    <source>
        <dbReference type="ARBA" id="ARBA00022692"/>
    </source>
</evidence>
<name>A0A849VFH7_9GAMM</name>